<proteinExistence type="predicted"/>
<protein>
    <submittedName>
        <fullName evidence="2">Uncharacterized protein</fullName>
    </submittedName>
</protein>
<evidence type="ECO:0000313" key="2">
    <source>
        <dbReference type="EMBL" id="QEG36497.1"/>
    </source>
</evidence>
<dbReference type="EMBL" id="CP042913">
    <property type="protein sequence ID" value="QEG36497.1"/>
    <property type="molecule type" value="Genomic_DNA"/>
</dbReference>
<accession>A0A5B9QBS0</accession>
<evidence type="ECO:0000313" key="3">
    <source>
        <dbReference type="Proteomes" id="UP000323917"/>
    </source>
</evidence>
<dbReference type="KEGG" id="bgok:Pr1d_38110"/>
<keyword evidence="1" id="KW-0812">Transmembrane</keyword>
<keyword evidence="1" id="KW-1133">Transmembrane helix</keyword>
<feature type="transmembrane region" description="Helical" evidence="1">
    <location>
        <begin position="37"/>
        <end position="56"/>
    </location>
</feature>
<dbReference type="Proteomes" id="UP000323917">
    <property type="component" value="Chromosome"/>
</dbReference>
<dbReference type="AlphaFoldDB" id="A0A5B9QBS0"/>
<name>A0A5B9QBS0_9BACT</name>
<organism evidence="2 3">
    <name type="scientific">Bythopirellula goksoeyrii</name>
    <dbReference type="NCBI Taxonomy" id="1400387"/>
    <lineage>
        <taxon>Bacteria</taxon>
        <taxon>Pseudomonadati</taxon>
        <taxon>Planctomycetota</taxon>
        <taxon>Planctomycetia</taxon>
        <taxon>Pirellulales</taxon>
        <taxon>Lacipirellulaceae</taxon>
        <taxon>Bythopirellula</taxon>
    </lineage>
</organism>
<gene>
    <name evidence="2" type="ORF">Pr1d_38110</name>
</gene>
<sequence length="238" mass="25453">MDAYDADELISYRSLSSLAILALVLGLLSPLALMVPLFLVLPMMGIAVALLACVSIRSHAETLSGMNIAKLALFLSVFCLVAAPVKTLVRSQLFQRQADQAARQWLDTIVEGNISGALEQLSPRAIGGLAKPDAAPGNPSAPKSSKPAVQDFVETLSEDHFVEDLRAQAKVGAIEFKPVSMSVDSGRAQPTVSIDYSLDNKSGSSSVLVHCVRVNNPTLGESWKIEAWKQAADHVHLH</sequence>
<feature type="transmembrane region" description="Helical" evidence="1">
    <location>
        <begin position="12"/>
        <end position="31"/>
    </location>
</feature>
<reference evidence="2 3" key="1">
    <citation type="submission" date="2019-08" db="EMBL/GenBank/DDBJ databases">
        <title>Deep-cultivation of Planctomycetes and their phenomic and genomic characterization uncovers novel biology.</title>
        <authorList>
            <person name="Wiegand S."/>
            <person name="Jogler M."/>
            <person name="Boedeker C."/>
            <person name="Pinto D."/>
            <person name="Vollmers J."/>
            <person name="Rivas-Marin E."/>
            <person name="Kohn T."/>
            <person name="Peeters S.H."/>
            <person name="Heuer A."/>
            <person name="Rast P."/>
            <person name="Oberbeckmann S."/>
            <person name="Bunk B."/>
            <person name="Jeske O."/>
            <person name="Meyerdierks A."/>
            <person name="Storesund J.E."/>
            <person name="Kallscheuer N."/>
            <person name="Luecker S."/>
            <person name="Lage O.M."/>
            <person name="Pohl T."/>
            <person name="Merkel B.J."/>
            <person name="Hornburger P."/>
            <person name="Mueller R.-W."/>
            <person name="Bruemmer F."/>
            <person name="Labrenz M."/>
            <person name="Spormann A.M."/>
            <person name="Op den Camp H."/>
            <person name="Overmann J."/>
            <person name="Amann R."/>
            <person name="Jetten M.S.M."/>
            <person name="Mascher T."/>
            <person name="Medema M.H."/>
            <person name="Devos D.P."/>
            <person name="Kaster A.-K."/>
            <person name="Ovreas L."/>
            <person name="Rohde M."/>
            <person name="Galperin M.Y."/>
            <person name="Jogler C."/>
        </authorList>
    </citation>
    <scope>NUCLEOTIDE SEQUENCE [LARGE SCALE GENOMIC DNA]</scope>
    <source>
        <strain evidence="2 3">Pr1d</strain>
    </source>
</reference>
<dbReference type="RefSeq" id="WP_148074833.1">
    <property type="nucleotide sequence ID" value="NZ_CP042913.1"/>
</dbReference>
<keyword evidence="3" id="KW-1185">Reference proteome</keyword>
<dbReference type="OrthoDB" id="9829647at2"/>
<feature type="transmembrane region" description="Helical" evidence="1">
    <location>
        <begin position="68"/>
        <end position="85"/>
    </location>
</feature>
<evidence type="ECO:0000256" key="1">
    <source>
        <dbReference type="SAM" id="Phobius"/>
    </source>
</evidence>
<keyword evidence="1" id="KW-0472">Membrane</keyword>